<keyword evidence="1" id="KW-0472">Membrane</keyword>
<evidence type="ECO:0000256" key="1">
    <source>
        <dbReference type="SAM" id="Phobius"/>
    </source>
</evidence>
<keyword evidence="3" id="KW-1185">Reference proteome</keyword>
<protein>
    <submittedName>
        <fullName evidence="2">Uncharacterized protein</fullName>
    </submittedName>
</protein>
<reference evidence="2" key="1">
    <citation type="submission" date="2020-11" db="EMBL/GenBank/DDBJ databases">
        <title>Chlorella ohadii genome sequencing and assembly.</title>
        <authorList>
            <person name="Murik O."/>
            <person name="Treves H."/>
            <person name="Kedem I."/>
            <person name="Shotland Y."/>
            <person name="Kaplan A."/>
        </authorList>
    </citation>
    <scope>NUCLEOTIDE SEQUENCE</scope>
    <source>
        <strain evidence="2">1</strain>
    </source>
</reference>
<proteinExistence type="predicted"/>
<organism evidence="2 3">
    <name type="scientific">Chlorella ohadii</name>
    <dbReference type="NCBI Taxonomy" id="2649997"/>
    <lineage>
        <taxon>Eukaryota</taxon>
        <taxon>Viridiplantae</taxon>
        <taxon>Chlorophyta</taxon>
        <taxon>core chlorophytes</taxon>
        <taxon>Trebouxiophyceae</taxon>
        <taxon>Chlorellales</taxon>
        <taxon>Chlorellaceae</taxon>
        <taxon>Chlorella clade</taxon>
        <taxon>Chlorella</taxon>
    </lineage>
</organism>
<evidence type="ECO:0000313" key="2">
    <source>
        <dbReference type="EMBL" id="KAI7841717.1"/>
    </source>
</evidence>
<dbReference type="AlphaFoldDB" id="A0AAD5H736"/>
<accession>A0AAD5H736</accession>
<feature type="transmembrane region" description="Helical" evidence="1">
    <location>
        <begin position="116"/>
        <end position="134"/>
    </location>
</feature>
<name>A0AAD5H736_9CHLO</name>
<gene>
    <name evidence="2" type="ORF">COHA_004583</name>
</gene>
<keyword evidence="1" id="KW-1133">Transmembrane helix</keyword>
<dbReference type="Proteomes" id="UP001205105">
    <property type="component" value="Unassembled WGS sequence"/>
</dbReference>
<sequence length="138" mass="16071">MMRTEGPEEQRRFEKFTEKRVDVTNRTARRLPFCSSAYNKDQSSISEWVLPVYNLACVFVHHLACRFMLKRIQTLNVQKRQRHSYNTHHQAVQSRSSSTKLLNLFAGEGALAIRRLCLVGLMCAGSFVILRWTYCNNT</sequence>
<dbReference type="EMBL" id="JADXDR010000060">
    <property type="protein sequence ID" value="KAI7841717.1"/>
    <property type="molecule type" value="Genomic_DNA"/>
</dbReference>
<keyword evidence="1" id="KW-0812">Transmembrane</keyword>
<comment type="caution">
    <text evidence="2">The sequence shown here is derived from an EMBL/GenBank/DDBJ whole genome shotgun (WGS) entry which is preliminary data.</text>
</comment>
<evidence type="ECO:0000313" key="3">
    <source>
        <dbReference type="Proteomes" id="UP001205105"/>
    </source>
</evidence>